<reference evidence="2 3" key="1">
    <citation type="submission" date="2024-02" db="EMBL/GenBank/DDBJ databases">
        <title>A draft genome for the cacao thread blight pathogen Marasmius crinis-equi.</title>
        <authorList>
            <person name="Cohen S.P."/>
            <person name="Baruah I.K."/>
            <person name="Amoako-Attah I."/>
            <person name="Bukari Y."/>
            <person name="Meinhardt L.W."/>
            <person name="Bailey B.A."/>
        </authorList>
    </citation>
    <scope>NUCLEOTIDE SEQUENCE [LARGE SCALE GENOMIC DNA]</scope>
    <source>
        <strain evidence="2 3">GH-76</strain>
    </source>
</reference>
<proteinExistence type="predicted"/>
<organism evidence="2 3">
    <name type="scientific">Marasmius crinis-equi</name>
    <dbReference type="NCBI Taxonomy" id="585013"/>
    <lineage>
        <taxon>Eukaryota</taxon>
        <taxon>Fungi</taxon>
        <taxon>Dikarya</taxon>
        <taxon>Basidiomycota</taxon>
        <taxon>Agaricomycotina</taxon>
        <taxon>Agaricomycetes</taxon>
        <taxon>Agaricomycetidae</taxon>
        <taxon>Agaricales</taxon>
        <taxon>Marasmiineae</taxon>
        <taxon>Marasmiaceae</taxon>
        <taxon>Marasmius</taxon>
    </lineage>
</organism>
<protein>
    <submittedName>
        <fullName evidence="2">Uncharacterized protein</fullName>
    </submittedName>
</protein>
<accession>A0ABR3FZJ5</accession>
<keyword evidence="1" id="KW-0812">Transmembrane</keyword>
<feature type="transmembrane region" description="Helical" evidence="1">
    <location>
        <begin position="43"/>
        <end position="60"/>
    </location>
</feature>
<name>A0ABR3FZJ5_9AGAR</name>
<keyword evidence="3" id="KW-1185">Reference proteome</keyword>
<evidence type="ECO:0000256" key="1">
    <source>
        <dbReference type="SAM" id="Phobius"/>
    </source>
</evidence>
<gene>
    <name evidence="2" type="ORF">V5O48_001073</name>
</gene>
<keyword evidence="1" id="KW-0472">Membrane</keyword>
<feature type="transmembrane region" description="Helical" evidence="1">
    <location>
        <begin position="72"/>
        <end position="97"/>
    </location>
</feature>
<sequence length="139" mass="15841">MHTYYFLPLCSLGDWKLHVSAVIFDMMYCLSALVIATGTAKNILAAYVCTCLVLYVTMFYHSIAFGRDPTSYLWTLQVIFVPVLSPVASSILCRFCFTGTVSEYPYDVEDFWDLPKLRSRDQSVRQFGELEKGLHLAAR</sequence>
<evidence type="ECO:0000313" key="3">
    <source>
        <dbReference type="Proteomes" id="UP001465976"/>
    </source>
</evidence>
<feature type="transmembrane region" description="Helical" evidence="1">
    <location>
        <begin position="15"/>
        <end position="36"/>
    </location>
</feature>
<dbReference type="Proteomes" id="UP001465976">
    <property type="component" value="Unassembled WGS sequence"/>
</dbReference>
<comment type="caution">
    <text evidence="2">The sequence shown here is derived from an EMBL/GenBank/DDBJ whole genome shotgun (WGS) entry which is preliminary data.</text>
</comment>
<keyword evidence="1" id="KW-1133">Transmembrane helix</keyword>
<evidence type="ECO:0000313" key="2">
    <source>
        <dbReference type="EMBL" id="KAL0580981.1"/>
    </source>
</evidence>
<dbReference type="EMBL" id="JBAHYK010000019">
    <property type="protein sequence ID" value="KAL0580981.1"/>
    <property type="molecule type" value="Genomic_DNA"/>
</dbReference>